<dbReference type="KEGG" id="pbh:AAW51_3795"/>
<accession>A0A0G3BSY5</accession>
<sequence length="117" mass="12400">MSTTLTAAPSPANPCVRCGACCASFRVDFAREELDEAGGHVPAGLTVDVTEHTCRMRGTDHARPRCAALVGTVGQQAHCGIYEWRPSPCREFAPWAPAGVGDDACTRARARHGLPPL</sequence>
<reference evidence="1 2" key="1">
    <citation type="submission" date="2015-05" db="EMBL/GenBank/DDBJ databases">
        <authorList>
            <person name="Tang B."/>
            <person name="Yu Y."/>
        </authorList>
    </citation>
    <scope>NUCLEOTIDE SEQUENCE [LARGE SCALE GENOMIC DNA]</scope>
    <source>
        <strain evidence="1 2">DSM 7029</strain>
    </source>
</reference>
<dbReference type="Proteomes" id="UP000035352">
    <property type="component" value="Chromosome"/>
</dbReference>
<keyword evidence="2" id="KW-1185">Reference proteome</keyword>
<protein>
    <submittedName>
        <fullName evidence="1">Ferredoxin</fullName>
    </submittedName>
</protein>
<evidence type="ECO:0000313" key="1">
    <source>
        <dbReference type="EMBL" id="AKJ30486.1"/>
    </source>
</evidence>
<organism evidence="1 2">
    <name type="scientific">Caldimonas brevitalea</name>
    <dbReference type="NCBI Taxonomy" id="413882"/>
    <lineage>
        <taxon>Bacteria</taxon>
        <taxon>Pseudomonadati</taxon>
        <taxon>Pseudomonadota</taxon>
        <taxon>Betaproteobacteria</taxon>
        <taxon>Burkholderiales</taxon>
        <taxon>Sphaerotilaceae</taxon>
        <taxon>Caldimonas</taxon>
    </lineage>
</organism>
<dbReference type="PATRIC" id="fig|413882.6.peg.3962"/>
<dbReference type="STRING" id="413882.AAW51_3795"/>
<evidence type="ECO:0000313" key="2">
    <source>
        <dbReference type="Proteomes" id="UP000035352"/>
    </source>
</evidence>
<dbReference type="OrthoDB" id="196483at2"/>
<gene>
    <name evidence="1" type="ORF">AAW51_3795</name>
</gene>
<dbReference type="RefSeq" id="WP_047198033.1">
    <property type="nucleotide sequence ID" value="NZ_CP011371.1"/>
</dbReference>
<name>A0A0G3BSY5_9BURK</name>
<dbReference type="Pfam" id="PF03692">
    <property type="entry name" value="CxxCxxCC"/>
    <property type="match status" value="1"/>
</dbReference>
<dbReference type="EMBL" id="CP011371">
    <property type="protein sequence ID" value="AKJ30486.1"/>
    <property type="molecule type" value="Genomic_DNA"/>
</dbReference>
<dbReference type="InterPro" id="IPR005358">
    <property type="entry name" value="Puta_zinc/iron-chelating_dom"/>
</dbReference>
<proteinExistence type="predicted"/>
<dbReference type="AlphaFoldDB" id="A0A0G3BSY5"/>